<dbReference type="EMBL" id="JAIZAY010000009">
    <property type="protein sequence ID" value="KAJ8036287.1"/>
    <property type="molecule type" value="Genomic_DNA"/>
</dbReference>
<proteinExistence type="predicted"/>
<dbReference type="AlphaFoldDB" id="A0A9Q1C0H2"/>
<reference evidence="1" key="1">
    <citation type="submission" date="2021-10" db="EMBL/GenBank/DDBJ databases">
        <title>Tropical sea cucumber genome reveals ecological adaptation and Cuvierian tubules defense mechanism.</title>
        <authorList>
            <person name="Chen T."/>
        </authorList>
    </citation>
    <scope>NUCLEOTIDE SEQUENCE</scope>
    <source>
        <strain evidence="1">Nanhai2018</strain>
        <tissue evidence="1">Muscle</tissue>
    </source>
</reference>
<sequence>MIGTASHKYFMMSFERYTILKMMCSLSPCSLDSSDLLHCPKWANETRFYNTVSLAN</sequence>
<gene>
    <name evidence="1" type="ORF">HOLleu_20216</name>
</gene>
<name>A0A9Q1C0H2_HOLLE</name>
<dbReference type="Proteomes" id="UP001152320">
    <property type="component" value="Chromosome 9"/>
</dbReference>
<keyword evidence="2" id="KW-1185">Reference proteome</keyword>
<organism evidence="1 2">
    <name type="scientific">Holothuria leucospilota</name>
    <name type="common">Black long sea cucumber</name>
    <name type="synonym">Mertensiothuria leucospilota</name>
    <dbReference type="NCBI Taxonomy" id="206669"/>
    <lineage>
        <taxon>Eukaryota</taxon>
        <taxon>Metazoa</taxon>
        <taxon>Echinodermata</taxon>
        <taxon>Eleutherozoa</taxon>
        <taxon>Echinozoa</taxon>
        <taxon>Holothuroidea</taxon>
        <taxon>Aspidochirotacea</taxon>
        <taxon>Aspidochirotida</taxon>
        <taxon>Holothuriidae</taxon>
        <taxon>Holothuria</taxon>
    </lineage>
</organism>
<protein>
    <submittedName>
        <fullName evidence="1">Uncharacterized protein</fullName>
    </submittedName>
</protein>
<accession>A0A9Q1C0H2</accession>
<comment type="caution">
    <text evidence="1">The sequence shown here is derived from an EMBL/GenBank/DDBJ whole genome shotgun (WGS) entry which is preliminary data.</text>
</comment>
<evidence type="ECO:0000313" key="1">
    <source>
        <dbReference type="EMBL" id="KAJ8036287.1"/>
    </source>
</evidence>
<evidence type="ECO:0000313" key="2">
    <source>
        <dbReference type="Proteomes" id="UP001152320"/>
    </source>
</evidence>